<dbReference type="Gene3D" id="3.30.450.20">
    <property type="entry name" value="PAS domain"/>
    <property type="match status" value="1"/>
</dbReference>
<dbReference type="Proteomes" id="UP000602442">
    <property type="component" value="Unassembled WGS sequence"/>
</dbReference>
<dbReference type="SUPFAM" id="SSF141371">
    <property type="entry name" value="PilZ domain-like"/>
    <property type="match status" value="1"/>
</dbReference>
<dbReference type="PROSITE" id="PS50883">
    <property type="entry name" value="EAL"/>
    <property type="match status" value="1"/>
</dbReference>
<sequence>MFRNLGGNGAEQVRVPDAEAAARDISPIATKDRLAILDAIEGEGLAWFWASDSDGHLTYLSHGALKAFKQRQHVIGEKLNALLETTKDGTGEGHDRPLSFLLSKRSKIVDQPVRVLVGTDADDNADEVWWSITANPQFDANEKFTGYRGSVKDITDEHRERQNSSRMAEYDSLTGLANRHRMTRRLTAILNAYRVEKRSCALMMLDLDRFKQVNDTLGHPAGDELLRQVSQRLERIVPSGSEIGRLGGDEFQVIMPDLDDRGALGELANRIISMISQPYSIEGSRAIIGTSIGIAIAPYDGIEPNELIKATDLALYAAKGGGRGQFRFYSNDLKESAEDRREIEEDLRDALQRSELEMHYQPAVDSKTHQVKSFEALMRWDHPTHGSISPGTFIPIAEDSNLIDALGEWALRQACEDAAKWPGEITVSVNVSAQQFVSDNLPTVVENALSNSGLPARQLELEITESVFMGDVTATDAMFRKLSKLGVKLALDDFGTGYSSLAYLRRAPFDKIKIDQSFVRGCTQEGNSSAAIITAIISLARAMKMSTTAEGVEAMDELEKIAALEADMVQGFIFSRAVPQADVLEKLSTGEMHYEPVGPAKHRADRRTLFRRVSVIHENHHYTVMLRDLSSSGARIEGLVDVPVGTQLVLDLGEGQLVVCTVVRSQDATQGLSFEEPLVSDGAGGLCTRHRVSPYMLAAAGMPLQALPAGNYSLPKDHGGPATTPRFMQVDVSARSARAG</sequence>
<dbReference type="SUPFAM" id="SSF141868">
    <property type="entry name" value="EAL domain-like"/>
    <property type="match status" value="1"/>
</dbReference>
<dbReference type="Pfam" id="PF00990">
    <property type="entry name" value="GGDEF"/>
    <property type="match status" value="1"/>
</dbReference>
<dbReference type="InterPro" id="IPR035919">
    <property type="entry name" value="EAL_sf"/>
</dbReference>
<protein>
    <submittedName>
        <fullName evidence="3">EAL domain-containing protein</fullName>
    </submittedName>
</protein>
<dbReference type="PANTHER" id="PTHR44757:SF2">
    <property type="entry name" value="BIOFILM ARCHITECTURE MAINTENANCE PROTEIN MBAA"/>
    <property type="match status" value="1"/>
</dbReference>
<dbReference type="InterPro" id="IPR001633">
    <property type="entry name" value="EAL_dom"/>
</dbReference>
<dbReference type="InterPro" id="IPR029787">
    <property type="entry name" value="Nucleotide_cyclase"/>
</dbReference>
<dbReference type="InterPro" id="IPR052155">
    <property type="entry name" value="Biofilm_reg_signaling"/>
</dbReference>
<organism evidence="3 4">
    <name type="scientific">Aurantiacibacter sediminis</name>
    <dbReference type="NCBI Taxonomy" id="2793064"/>
    <lineage>
        <taxon>Bacteria</taxon>
        <taxon>Pseudomonadati</taxon>
        <taxon>Pseudomonadota</taxon>
        <taxon>Alphaproteobacteria</taxon>
        <taxon>Sphingomonadales</taxon>
        <taxon>Erythrobacteraceae</taxon>
        <taxon>Aurantiacibacter</taxon>
    </lineage>
</organism>
<keyword evidence="4" id="KW-1185">Reference proteome</keyword>
<comment type="caution">
    <text evidence="3">The sequence shown here is derived from an EMBL/GenBank/DDBJ whole genome shotgun (WGS) entry which is preliminary data.</text>
</comment>
<dbReference type="NCBIfam" id="TIGR00254">
    <property type="entry name" value="GGDEF"/>
    <property type="match status" value="1"/>
</dbReference>
<dbReference type="PANTHER" id="PTHR44757">
    <property type="entry name" value="DIGUANYLATE CYCLASE DGCP"/>
    <property type="match status" value="1"/>
</dbReference>
<dbReference type="SMART" id="SM00052">
    <property type="entry name" value="EAL"/>
    <property type="match status" value="1"/>
</dbReference>
<reference evidence="3 4" key="1">
    <citation type="submission" date="2020-11" db="EMBL/GenBank/DDBJ databases">
        <title>Erythrobacter sediminis sp. nov., a marine bacterium from a tidal flat of Garorim Bay.</title>
        <authorList>
            <person name="Kim D."/>
            <person name="Yoo Y."/>
            <person name="Kim J.-J."/>
        </authorList>
    </citation>
    <scope>NUCLEOTIDE SEQUENCE [LARGE SCALE GENOMIC DNA]</scope>
    <source>
        <strain evidence="3 4">JGD-13</strain>
    </source>
</reference>
<evidence type="ECO:0000259" key="2">
    <source>
        <dbReference type="PROSITE" id="PS50887"/>
    </source>
</evidence>
<evidence type="ECO:0000313" key="4">
    <source>
        <dbReference type="Proteomes" id="UP000602442"/>
    </source>
</evidence>
<evidence type="ECO:0000313" key="3">
    <source>
        <dbReference type="EMBL" id="MBH5322379.1"/>
    </source>
</evidence>
<dbReference type="SUPFAM" id="SSF55073">
    <property type="entry name" value="Nucleotide cyclase"/>
    <property type="match status" value="1"/>
</dbReference>
<dbReference type="Gene3D" id="3.30.70.270">
    <property type="match status" value="1"/>
</dbReference>
<dbReference type="PROSITE" id="PS50887">
    <property type="entry name" value="GGDEF"/>
    <property type="match status" value="1"/>
</dbReference>
<dbReference type="CDD" id="cd01948">
    <property type="entry name" value="EAL"/>
    <property type="match status" value="1"/>
</dbReference>
<gene>
    <name evidence="3" type="ORF">I5L03_07245</name>
</gene>
<accession>A0ABS0N4R3</accession>
<proteinExistence type="predicted"/>
<feature type="domain" description="EAL" evidence="1">
    <location>
        <begin position="340"/>
        <end position="591"/>
    </location>
</feature>
<dbReference type="EMBL" id="JAEANY010000002">
    <property type="protein sequence ID" value="MBH5322379.1"/>
    <property type="molecule type" value="Genomic_DNA"/>
</dbReference>
<dbReference type="InterPro" id="IPR043128">
    <property type="entry name" value="Rev_trsase/Diguanyl_cyclase"/>
</dbReference>
<name>A0ABS0N4R3_9SPHN</name>
<dbReference type="InterPro" id="IPR000160">
    <property type="entry name" value="GGDEF_dom"/>
</dbReference>
<dbReference type="SMART" id="SM00267">
    <property type="entry name" value="GGDEF"/>
    <property type="match status" value="1"/>
</dbReference>
<dbReference type="RefSeq" id="WP_197921068.1">
    <property type="nucleotide sequence ID" value="NZ_CAWPTA010000007.1"/>
</dbReference>
<dbReference type="Gene3D" id="3.20.20.450">
    <property type="entry name" value="EAL domain"/>
    <property type="match status" value="1"/>
</dbReference>
<dbReference type="CDD" id="cd01949">
    <property type="entry name" value="GGDEF"/>
    <property type="match status" value="1"/>
</dbReference>
<feature type="domain" description="GGDEF" evidence="2">
    <location>
        <begin position="198"/>
        <end position="331"/>
    </location>
</feature>
<dbReference type="Pfam" id="PF00563">
    <property type="entry name" value="EAL"/>
    <property type="match status" value="1"/>
</dbReference>
<evidence type="ECO:0000259" key="1">
    <source>
        <dbReference type="PROSITE" id="PS50883"/>
    </source>
</evidence>